<comment type="similarity">
    <text evidence="1">Belongs to the protease inhibitor I39 (alpha-2-macroglobulin) family. Bacterial alpha-2-macroglobulin subfamily.</text>
</comment>
<dbReference type="Pfam" id="PF01835">
    <property type="entry name" value="MG2"/>
    <property type="match status" value="1"/>
</dbReference>
<dbReference type="InterPro" id="IPR041462">
    <property type="entry name" value="Bact_A2M_MG6"/>
</dbReference>
<dbReference type="Pfam" id="PF00024">
    <property type="entry name" value="PAN_1"/>
    <property type="match status" value="1"/>
</dbReference>
<dbReference type="InterPro" id="IPR047565">
    <property type="entry name" value="Alpha-macroglob_thiol-ester_cl"/>
</dbReference>
<protein>
    <submittedName>
        <fullName evidence="8">Alpha-2-macroglobulin family protein</fullName>
    </submittedName>
</protein>
<dbReference type="Pfam" id="PF17972">
    <property type="entry name" value="bMG5"/>
    <property type="match status" value="1"/>
</dbReference>
<keyword evidence="2 5" id="KW-0732">Signal</keyword>
<gene>
    <name evidence="8" type="ORF">K3718_16665</name>
</gene>
<dbReference type="CDD" id="cd02891">
    <property type="entry name" value="A2M_like"/>
    <property type="match status" value="1"/>
</dbReference>
<evidence type="ECO:0000256" key="2">
    <source>
        <dbReference type="ARBA" id="ARBA00022729"/>
    </source>
</evidence>
<dbReference type="EMBL" id="CP081051">
    <property type="protein sequence ID" value="UWQ41141.1"/>
    <property type="molecule type" value="Genomic_DNA"/>
</dbReference>
<dbReference type="PANTHER" id="PTHR40094:SF1">
    <property type="entry name" value="UBIQUITIN DOMAIN-CONTAINING PROTEIN"/>
    <property type="match status" value="1"/>
</dbReference>
<keyword evidence="9" id="KW-1185">Reference proteome</keyword>
<dbReference type="PANTHER" id="PTHR40094">
    <property type="entry name" value="ALPHA-2-MACROGLOBULIN HOMOLOG"/>
    <property type="match status" value="1"/>
</dbReference>
<dbReference type="InterPro" id="IPR041246">
    <property type="entry name" value="Bact_MG10"/>
</dbReference>
<dbReference type="RefSeq" id="WP_259964332.1">
    <property type="nucleotide sequence ID" value="NZ_CP081051.1"/>
</dbReference>
<keyword evidence="4" id="KW-1015">Disulfide bond</keyword>
<dbReference type="Pfam" id="PF17962">
    <property type="entry name" value="bMG6"/>
    <property type="match status" value="1"/>
</dbReference>
<feature type="signal peptide" evidence="5">
    <location>
        <begin position="1"/>
        <end position="24"/>
    </location>
</feature>
<dbReference type="InterPro" id="IPR008930">
    <property type="entry name" value="Terpenoid_cyclase/PrenylTrfase"/>
</dbReference>
<dbReference type="InterPro" id="IPR011625">
    <property type="entry name" value="A2M_N_BRD"/>
</dbReference>
<dbReference type="InterPro" id="IPR003609">
    <property type="entry name" value="Pan_app"/>
</dbReference>
<evidence type="ECO:0000313" key="9">
    <source>
        <dbReference type="Proteomes" id="UP001058514"/>
    </source>
</evidence>
<dbReference type="InterPro" id="IPR001599">
    <property type="entry name" value="Macroglobln_a2"/>
</dbReference>
<dbReference type="InterPro" id="IPR000177">
    <property type="entry name" value="Apple"/>
</dbReference>
<feature type="chain" id="PRO_5046447272" evidence="5">
    <location>
        <begin position="25"/>
        <end position="1815"/>
    </location>
</feature>
<dbReference type="Pfam" id="PF07678">
    <property type="entry name" value="TED_complement"/>
    <property type="match status" value="1"/>
</dbReference>
<dbReference type="Proteomes" id="UP001058514">
    <property type="component" value="Chromosome"/>
</dbReference>
<dbReference type="InterPro" id="IPR041203">
    <property type="entry name" value="Bact_A2M_MG5"/>
</dbReference>
<dbReference type="CDD" id="cd01100">
    <property type="entry name" value="APPLE_Factor_XI_like"/>
    <property type="match status" value="1"/>
</dbReference>
<dbReference type="Pfam" id="PF11974">
    <property type="entry name" value="bMG3"/>
    <property type="match status" value="1"/>
</dbReference>
<dbReference type="SUPFAM" id="SSF48239">
    <property type="entry name" value="Terpenoid cyclases/Protein prenyltransferases"/>
    <property type="match status" value="1"/>
</dbReference>
<dbReference type="SMART" id="SM01359">
    <property type="entry name" value="A2M_N_2"/>
    <property type="match status" value="1"/>
</dbReference>
<keyword evidence="3" id="KW-0677">Repeat</keyword>
<evidence type="ECO:0000256" key="5">
    <source>
        <dbReference type="SAM" id="SignalP"/>
    </source>
</evidence>
<dbReference type="Pfam" id="PF07703">
    <property type="entry name" value="A2M_BRD"/>
    <property type="match status" value="1"/>
</dbReference>
<dbReference type="Pfam" id="PF21142">
    <property type="entry name" value="A2M_bMG2"/>
    <property type="match status" value="1"/>
</dbReference>
<feature type="domain" description="Alpha-2-macroglobulin bait region" evidence="6">
    <location>
        <begin position="957"/>
        <end position="1101"/>
    </location>
</feature>
<dbReference type="Pfam" id="PF00207">
    <property type="entry name" value="A2M"/>
    <property type="match status" value="1"/>
</dbReference>
<dbReference type="InterPro" id="IPR049120">
    <property type="entry name" value="A2M_bMG2"/>
</dbReference>
<dbReference type="Pfam" id="PF17973">
    <property type="entry name" value="bMG10"/>
    <property type="match status" value="1"/>
</dbReference>
<evidence type="ECO:0000259" key="6">
    <source>
        <dbReference type="SMART" id="SM01359"/>
    </source>
</evidence>
<dbReference type="InterPro" id="IPR051802">
    <property type="entry name" value="YfhM-like"/>
</dbReference>
<name>A0ABY5WI40_9RHOB</name>
<dbReference type="Gene3D" id="3.50.4.10">
    <property type="entry name" value="Hepatocyte Growth Factor"/>
    <property type="match status" value="1"/>
</dbReference>
<organism evidence="8 9">
    <name type="scientific">Leisingera aquaemixtae</name>
    <dbReference type="NCBI Taxonomy" id="1396826"/>
    <lineage>
        <taxon>Bacteria</taxon>
        <taxon>Pseudomonadati</taxon>
        <taxon>Pseudomonadota</taxon>
        <taxon>Alphaproteobacteria</taxon>
        <taxon>Rhodobacterales</taxon>
        <taxon>Roseobacteraceae</taxon>
        <taxon>Leisingera</taxon>
    </lineage>
</organism>
<evidence type="ECO:0000256" key="1">
    <source>
        <dbReference type="ARBA" id="ARBA00010556"/>
    </source>
</evidence>
<dbReference type="Gene3D" id="2.60.40.1930">
    <property type="match status" value="1"/>
</dbReference>
<dbReference type="InterPro" id="IPR026284">
    <property type="entry name" value="A2MG_proteobact"/>
</dbReference>
<proteinExistence type="inferred from homology"/>
<evidence type="ECO:0000256" key="3">
    <source>
        <dbReference type="ARBA" id="ARBA00022737"/>
    </source>
</evidence>
<dbReference type="PIRSF" id="PIRSF038980">
    <property type="entry name" value="A2M_bac"/>
    <property type="match status" value="1"/>
</dbReference>
<evidence type="ECO:0000256" key="4">
    <source>
        <dbReference type="ARBA" id="ARBA00023157"/>
    </source>
</evidence>
<reference evidence="8" key="1">
    <citation type="submission" date="2021-08" db="EMBL/GenBank/DDBJ databases">
        <authorList>
            <person name="Nwanade C."/>
            <person name="Wang M."/>
            <person name="Masoudi A."/>
            <person name="Yu Z."/>
            <person name="Liu J."/>
        </authorList>
    </citation>
    <scope>NUCLEOTIDE SEQUENCE</scope>
    <source>
        <strain evidence="8">S166</strain>
    </source>
</reference>
<evidence type="ECO:0000313" key="8">
    <source>
        <dbReference type="EMBL" id="UWQ41141.1"/>
    </source>
</evidence>
<accession>A0ABY5WI40</accession>
<dbReference type="InterPro" id="IPR002890">
    <property type="entry name" value="MG2"/>
</dbReference>
<dbReference type="Gene3D" id="1.50.10.20">
    <property type="match status" value="1"/>
</dbReference>
<evidence type="ECO:0000259" key="7">
    <source>
        <dbReference type="SMART" id="SM01360"/>
    </source>
</evidence>
<sequence length="1815" mass="193045">MPRLFASALFYFIAFIAFLPSAWAGPEVPDYRYRSYADTDFFGSDLQPLYGTDVQSCARACSAQADCAGFVFNQRANACFPKSALAQSSPYAGALSAVKQPAAPGLAAAAAARAARLDFLPAQELQDAAALARTLGLDYPLTANAPAEARAAARSLLRGGDSPAALRWMAQAVVLGDAAADWTQFSAYLLRAAKDSSSRSQQTRYRAQAYHAALNGYLRAADPAAQAQALAAAAEAQQLQGRGRAMLPLLRLAQDIAPDEARAARLEDAIAKHGFRVLASTVESDSAAPRICAEFSEDLEQAGTDYENYVRMAEASLAVTVQGRQLCLDGAEHGKRYRLTLRRGLPAASGEQLYKDVELTHYVRDRAPQVRFPGRAYVLPAGGLAALPVETVNLTELDLRLRRVSSRNVLRTLQEGYFAKPLSQWEDKNFASVIAEEIWTGSAEVDTALNQAMTSRLPLDEALAGQKPGLYALTARVPGADPYEDAGATQWFVLTSLGLSTMSGSDGLHVQVQGLADAKPHAGAEVSLISSANEVLATETSDASGYVHFAPGLTRGTGGAAPALITARAGEGDFTFLPLNDAAFDLSDRGVAGRPAPGPVDVFLATTRGAFRAGETVHATALARDSQAKAIDGLPLTAILLRPDGVEYTRQTSAAGHQGGHVFALPTGPSAPRGTWRIEIKSDLKAPALASRQILVEDFLPERIDFEQQVTNPESLQPGGTAQIALQADYLFGAPGAGLKVEGSVRLTAANTLEQWPGFRFGRYDEASSPQTEHFGGQETGPDGATAFTVSLPAVPPAEGKPLLATFTTRVADGSARPVERSLDLPVRPAGPVLGIKPQFDEAAAEGSEAGFELIALSPDLTPMPMRVKWTLNRVETRYQWYQLYGNWNWEPVTRRTRISTGEAQLGSDPLPLSQPVDWGRYELVVERLDGEYASAAYDFYAGWYASEGSTETPARLDLSLDSESYTPGDTARLRIVPQAAGTALVSVVSSHLIHRMAVEVPAGETVIPLEVTQDWGSGAYVTATVIQPVAGERGRTPLRALGLAHASVTQPGQQLEVAIDVPEVARPRGTQAAKIRVDGAAEGEEVWLTAAAVDLGILNLTGFQSPDPSAHYYGQRRLGMELRDVYGRLIDPGNGAMGRIRSGGDADGGMKMQSPPPSQDLVALFSGPLQVDANGEAEFPLTLPAFNGTVRLMAVAWSGKAVGQAEADMLVRDPVVVTAALPRFLAPGDQSRARIEIVHADGPAGEMKLTATTAGGLTLGSLPAAVTLQEQGKTVLDLPVTAQTAGDHALTLTLTTPDGQQLRQDLRMPVRANDPVTSETRRFTLAAGDTFLFSKDVFAGLRPGTARATISSGPLAKFDVPGLLAELDQYPYGCTEQVTSKALPLLYLSSVAQAAGLGNGPAVDARINAAIRQVLTRQAPSGAFGMWRADSGEFWLDAYATDFLSRARAQGYEVPQQAFAQAMDNLRNRISYAADFDTGGEEIAYALLVLAREGAAQMGDLRYYADVKGDAFATPLAAAQLGAALAAYGDQRRADRMFARAAQMIGNDTQNEARLWRADFGTRLRDTAGVLALAAEAGSDAVDRASLSARISNASGQRSTQEAAWTLMAARALTQRPEESGLLVNGQPVNGPFVQAADGQDTPELALTAANGRSADITLTTLGVPEVPPAAGGFGYTIERSYYTLEGQPLDAQSVQTGARFVAVLRVMPHEETGARLMINDALPAGFEIDNPNLLRSGDLRDLDWLNPAEAEHAEFRSDRFLAAVNVRDAAPVTLAYVVRAVTPGTFHHPAASVEDMYRPAYRARTGTGRVVVK</sequence>
<dbReference type="SMART" id="SM01360">
    <property type="entry name" value="A2M"/>
    <property type="match status" value="1"/>
</dbReference>
<dbReference type="SMART" id="SM01419">
    <property type="entry name" value="Thiol-ester_cl"/>
    <property type="match status" value="1"/>
</dbReference>
<dbReference type="InterPro" id="IPR021868">
    <property type="entry name" value="Alpha_2_Macroglob_MG3"/>
</dbReference>
<dbReference type="InterPro" id="IPR011626">
    <property type="entry name" value="Alpha-macroglobulin_TED"/>
</dbReference>
<feature type="domain" description="Alpha-2-macroglobulin" evidence="7">
    <location>
        <begin position="1163"/>
        <end position="1252"/>
    </location>
</feature>